<keyword evidence="7" id="KW-0391">Immunity</keyword>
<dbReference type="GO" id="GO:0005576">
    <property type="term" value="C:extracellular region"/>
    <property type="evidence" value="ECO:0007669"/>
    <property type="project" value="UniProtKB-SubCell"/>
</dbReference>
<evidence type="ECO:0000256" key="9">
    <source>
        <dbReference type="SAM" id="SignalP"/>
    </source>
</evidence>
<evidence type="ECO:0000256" key="1">
    <source>
        <dbReference type="ARBA" id="ARBA00004613"/>
    </source>
</evidence>
<keyword evidence="3" id="KW-0964">Secreted</keyword>
<dbReference type="InterPro" id="IPR051237">
    <property type="entry name" value="Ferric-chelate_Red/DefProt"/>
</dbReference>
<dbReference type="Proteomes" id="UP001497623">
    <property type="component" value="Unassembled WGS sequence"/>
</dbReference>
<evidence type="ECO:0000256" key="8">
    <source>
        <dbReference type="ARBA" id="ARBA00023022"/>
    </source>
</evidence>
<dbReference type="InterPro" id="IPR002861">
    <property type="entry name" value="Reeler_dom"/>
</dbReference>
<reference evidence="11 12" key="1">
    <citation type="submission" date="2024-05" db="EMBL/GenBank/DDBJ databases">
        <authorList>
            <person name="Wallberg A."/>
        </authorList>
    </citation>
    <scope>NUCLEOTIDE SEQUENCE [LARGE SCALE GENOMIC DNA]</scope>
</reference>
<dbReference type="Gene3D" id="2.60.40.4060">
    <property type="entry name" value="Reeler domain"/>
    <property type="match status" value="1"/>
</dbReference>
<evidence type="ECO:0000259" key="10">
    <source>
        <dbReference type="PROSITE" id="PS51019"/>
    </source>
</evidence>
<name>A0AAV2PS19_MEGNR</name>
<dbReference type="GO" id="GO:0016020">
    <property type="term" value="C:membrane"/>
    <property type="evidence" value="ECO:0007669"/>
    <property type="project" value="TreeGrafter"/>
</dbReference>
<accession>A0AAV2PS19</accession>
<evidence type="ECO:0000313" key="11">
    <source>
        <dbReference type="EMBL" id="CAL4064320.1"/>
    </source>
</evidence>
<dbReference type="AlphaFoldDB" id="A0AAV2PS19"/>
<comment type="similarity">
    <text evidence="2">Belongs to the insect defense protein family.</text>
</comment>
<evidence type="ECO:0000256" key="7">
    <source>
        <dbReference type="ARBA" id="ARBA00022859"/>
    </source>
</evidence>
<dbReference type="GO" id="GO:0045087">
    <property type="term" value="P:innate immune response"/>
    <property type="evidence" value="ECO:0007669"/>
    <property type="project" value="UniProtKB-KW"/>
</dbReference>
<sequence length="156" mass="16914">MRSYSLGLLVFVPMTLGYSGGAPPGVCGDLMPNHGPPPQTGESPFTILAPCKVQRGSKFELILNGNGKTVFKGFMVRAYEGTDGSTGQFHEFPHVQTLNCANLIENAATHTSASVKHLVKMAWTAPKYKTLVSFNSTVVVNYTTIYLNKPTYVDIL</sequence>
<evidence type="ECO:0000313" key="12">
    <source>
        <dbReference type="Proteomes" id="UP001497623"/>
    </source>
</evidence>
<dbReference type="PANTHER" id="PTHR45828:SF9">
    <property type="entry name" value="CELL WALL INTEGRITY AND STRESS RESPONSE COMPONENT 4-LIKE-RELATED"/>
    <property type="match status" value="1"/>
</dbReference>
<organism evidence="11 12">
    <name type="scientific">Meganyctiphanes norvegica</name>
    <name type="common">Northern krill</name>
    <name type="synonym">Thysanopoda norvegica</name>
    <dbReference type="NCBI Taxonomy" id="48144"/>
    <lineage>
        <taxon>Eukaryota</taxon>
        <taxon>Metazoa</taxon>
        <taxon>Ecdysozoa</taxon>
        <taxon>Arthropoda</taxon>
        <taxon>Crustacea</taxon>
        <taxon>Multicrustacea</taxon>
        <taxon>Malacostraca</taxon>
        <taxon>Eumalacostraca</taxon>
        <taxon>Eucarida</taxon>
        <taxon>Euphausiacea</taxon>
        <taxon>Euphausiidae</taxon>
        <taxon>Meganyctiphanes</taxon>
    </lineage>
</organism>
<evidence type="ECO:0000256" key="4">
    <source>
        <dbReference type="ARBA" id="ARBA00022529"/>
    </source>
</evidence>
<dbReference type="Pfam" id="PF02014">
    <property type="entry name" value="Reeler"/>
    <property type="match status" value="1"/>
</dbReference>
<keyword evidence="8" id="KW-0044">Antibiotic</keyword>
<keyword evidence="4" id="KW-0929">Antimicrobial</keyword>
<protein>
    <recommendedName>
        <fullName evidence="10">Reelin domain-containing protein</fullName>
    </recommendedName>
</protein>
<dbReference type="PANTHER" id="PTHR45828">
    <property type="entry name" value="CYTOCHROME B561/FERRIC REDUCTASE TRANSMEMBRANE"/>
    <property type="match status" value="1"/>
</dbReference>
<keyword evidence="12" id="KW-1185">Reference proteome</keyword>
<evidence type="ECO:0000256" key="2">
    <source>
        <dbReference type="ARBA" id="ARBA00008501"/>
    </source>
</evidence>
<feature type="signal peptide" evidence="9">
    <location>
        <begin position="1"/>
        <end position="17"/>
    </location>
</feature>
<comment type="subcellular location">
    <subcellularLocation>
        <location evidence="1">Secreted</location>
    </subcellularLocation>
</comment>
<gene>
    <name evidence="11" type="ORF">MNOR_LOCUS3969</name>
</gene>
<evidence type="ECO:0000256" key="3">
    <source>
        <dbReference type="ARBA" id="ARBA00022525"/>
    </source>
</evidence>
<evidence type="ECO:0000256" key="6">
    <source>
        <dbReference type="ARBA" id="ARBA00022729"/>
    </source>
</evidence>
<feature type="domain" description="Reelin" evidence="10">
    <location>
        <begin position="4"/>
        <end position="156"/>
    </location>
</feature>
<dbReference type="InterPro" id="IPR042307">
    <property type="entry name" value="Reeler_sf"/>
</dbReference>
<comment type="caution">
    <text evidence="11">The sequence shown here is derived from an EMBL/GenBank/DDBJ whole genome shotgun (WGS) entry which is preliminary data.</text>
</comment>
<dbReference type="PROSITE" id="PS51019">
    <property type="entry name" value="REELIN"/>
    <property type="match status" value="1"/>
</dbReference>
<proteinExistence type="inferred from homology"/>
<feature type="chain" id="PRO_5043494955" description="Reelin domain-containing protein" evidence="9">
    <location>
        <begin position="18"/>
        <end position="156"/>
    </location>
</feature>
<dbReference type="EMBL" id="CAXKWB010001416">
    <property type="protein sequence ID" value="CAL4064320.1"/>
    <property type="molecule type" value="Genomic_DNA"/>
</dbReference>
<dbReference type="CDD" id="cd08544">
    <property type="entry name" value="Reeler"/>
    <property type="match status" value="1"/>
</dbReference>
<keyword evidence="5" id="KW-0399">Innate immunity</keyword>
<keyword evidence="6 9" id="KW-0732">Signal</keyword>
<dbReference type="GO" id="GO:0042742">
    <property type="term" value="P:defense response to bacterium"/>
    <property type="evidence" value="ECO:0007669"/>
    <property type="project" value="UniProtKB-KW"/>
</dbReference>
<evidence type="ECO:0000256" key="5">
    <source>
        <dbReference type="ARBA" id="ARBA00022588"/>
    </source>
</evidence>